<evidence type="ECO:0000313" key="2">
    <source>
        <dbReference type="Proteomes" id="UP001177021"/>
    </source>
</evidence>
<keyword evidence="2" id="KW-1185">Reference proteome</keyword>
<evidence type="ECO:0000313" key="1">
    <source>
        <dbReference type="EMBL" id="CAJ2665600.1"/>
    </source>
</evidence>
<sequence length="517" mass="56373">MSMAAVVIPIVCRSPHNTLTNCFNLCLGLSSHVLHNPQKIPTLFLTPLKRTCTTHVICHAKKEEKLVVVGGGAAGVYGAIHAKTIAPHLNVVIIEKGKPLSKVKVSGGGRCNVTNGHCVDNLILAENYPRGHKELRGSFFNAHGPVDTMSWFSSHGVELKIEDDGRAFPVSNSSSSVIDCLMSEVNKLGVSMQTKKNVTAVSVLSDGKFLLEIKQLPSGSAEHVEVDYLLIATGSNRQGYQLASQLGHSIVEPMPSLFTFKIEDLRLKELSGVTFPKVKVRLKLDNLQRNVPQLTQVCFRFVIATDQIVKKIMNNILKLYQVGPMLVTHWGLSGPAILRLSAWGARYLFSSGYKGRLVVDFIPDVHVESLKTMLSRHKLQFAKQKVINSWPLEFGITKRFWSYVLERQGLSGDILWASISNNSLMSIGSLLKDCTFEITGKGPFKDEFVTAGGVPLSEISLNTMKSKICSNLFFAGEILNVDGVTGGFNFQNAWSGGFTAGTTIGGLALDSCIIGSK</sequence>
<comment type="caution">
    <text evidence="1">The sequence shown here is derived from an EMBL/GenBank/DDBJ whole genome shotgun (WGS) entry which is preliminary data.</text>
</comment>
<dbReference type="Proteomes" id="UP001177021">
    <property type="component" value="Unassembled WGS sequence"/>
</dbReference>
<protein>
    <submittedName>
        <fullName evidence="1">Uncharacterized protein</fullName>
    </submittedName>
</protein>
<dbReference type="EMBL" id="CASHSV030000513">
    <property type="protein sequence ID" value="CAJ2665600.1"/>
    <property type="molecule type" value="Genomic_DNA"/>
</dbReference>
<gene>
    <name evidence="1" type="ORF">MILVUS5_LOCUS30549</name>
</gene>
<accession>A0ACB0L9T7</accession>
<proteinExistence type="predicted"/>
<organism evidence="1 2">
    <name type="scientific">Trifolium pratense</name>
    <name type="common">Red clover</name>
    <dbReference type="NCBI Taxonomy" id="57577"/>
    <lineage>
        <taxon>Eukaryota</taxon>
        <taxon>Viridiplantae</taxon>
        <taxon>Streptophyta</taxon>
        <taxon>Embryophyta</taxon>
        <taxon>Tracheophyta</taxon>
        <taxon>Spermatophyta</taxon>
        <taxon>Magnoliopsida</taxon>
        <taxon>eudicotyledons</taxon>
        <taxon>Gunneridae</taxon>
        <taxon>Pentapetalae</taxon>
        <taxon>rosids</taxon>
        <taxon>fabids</taxon>
        <taxon>Fabales</taxon>
        <taxon>Fabaceae</taxon>
        <taxon>Papilionoideae</taxon>
        <taxon>50 kb inversion clade</taxon>
        <taxon>NPAAA clade</taxon>
        <taxon>Hologalegina</taxon>
        <taxon>IRL clade</taxon>
        <taxon>Trifolieae</taxon>
        <taxon>Trifolium</taxon>
    </lineage>
</organism>
<reference evidence="1" key="1">
    <citation type="submission" date="2023-10" db="EMBL/GenBank/DDBJ databases">
        <authorList>
            <person name="Rodriguez Cubillos JULIANA M."/>
            <person name="De Vega J."/>
        </authorList>
    </citation>
    <scope>NUCLEOTIDE SEQUENCE</scope>
</reference>
<name>A0ACB0L9T7_TRIPR</name>